<keyword evidence="2" id="KW-0812">Transmembrane</keyword>
<dbReference type="GO" id="GO:0005524">
    <property type="term" value="F:ATP binding"/>
    <property type="evidence" value="ECO:0007669"/>
    <property type="project" value="InterPro"/>
</dbReference>
<sequence>MAWAQAGSKGLQRLSLENFLAVEKESDFLASPSGTFLLDFTRLAPTHIVIQSGQRWDQLYIIAVGTAKGLSYLHVECLEWVLQCDVKPQNILLDDQLQPMVADFVMSKLFEDRHDTRCSRLKHEGLKKIIDPRLSNEFVKRKLDRMMKVALQCMEDDRDARPQMSKVVKLLSGYGESTTSSPDHETIMIDL</sequence>
<dbReference type="GO" id="GO:0016020">
    <property type="term" value="C:membrane"/>
    <property type="evidence" value="ECO:0007669"/>
    <property type="project" value="UniProtKB-SubCell"/>
</dbReference>
<dbReference type="PANTHER" id="PTHR47974">
    <property type="entry name" value="OS07G0415500 PROTEIN"/>
    <property type="match status" value="1"/>
</dbReference>
<dbReference type="AlphaFoldDB" id="A0AAE0AXV6"/>
<dbReference type="SUPFAM" id="SSF56112">
    <property type="entry name" value="Protein kinase-like (PK-like)"/>
    <property type="match status" value="1"/>
</dbReference>
<protein>
    <recommendedName>
        <fullName evidence="6">Protein kinase domain-containing protein</fullName>
    </recommendedName>
</protein>
<name>A0AAE0AXV6_9ROSI</name>
<evidence type="ECO:0000313" key="8">
    <source>
        <dbReference type="Proteomes" id="UP001281410"/>
    </source>
</evidence>
<dbReference type="InterPro" id="IPR000719">
    <property type="entry name" value="Prot_kinase_dom"/>
</dbReference>
<evidence type="ECO:0000256" key="1">
    <source>
        <dbReference type="ARBA" id="ARBA00004167"/>
    </source>
</evidence>
<dbReference type="PROSITE" id="PS50011">
    <property type="entry name" value="PROTEIN_KINASE_DOM"/>
    <property type="match status" value="1"/>
</dbReference>
<feature type="domain" description="Protein kinase" evidence="6">
    <location>
        <begin position="1"/>
        <end position="191"/>
    </location>
</feature>
<evidence type="ECO:0000256" key="3">
    <source>
        <dbReference type="ARBA" id="ARBA00022729"/>
    </source>
</evidence>
<keyword evidence="4" id="KW-1133">Transmembrane helix</keyword>
<dbReference type="Gene3D" id="1.10.510.10">
    <property type="entry name" value="Transferase(Phosphotransferase) domain 1"/>
    <property type="match status" value="2"/>
</dbReference>
<reference evidence="7" key="1">
    <citation type="journal article" date="2023" name="Plant J.">
        <title>Genome sequences and population genomics provide insights into the demographic history, inbreeding, and mutation load of two 'living fossil' tree species of Dipteronia.</title>
        <authorList>
            <person name="Feng Y."/>
            <person name="Comes H.P."/>
            <person name="Chen J."/>
            <person name="Zhu S."/>
            <person name="Lu R."/>
            <person name="Zhang X."/>
            <person name="Li P."/>
            <person name="Qiu J."/>
            <person name="Olsen K.M."/>
            <person name="Qiu Y."/>
        </authorList>
    </citation>
    <scope>NUCLEOTIDE SEQUENCE</scope>
    <source>
        <strain evidence="7">NBL</strain>
    </source>
</reference>
<organism evidence="7 8">
    <name type="scientific">Dipteronia sinensis</name>
    <dbReference type="NCBI Taxonomy" id="43782"/>
    <lineage>
        <taxon>Eukaryota</taxon>
        <taxon>Viridiplantae</taxon>
        <taxon>Streptophyta</taxon>
        <taxon>Embryophyta</taxon>
        <taxon>Tracheophyta</taxon>
        <taxon>Spermatophyta</taxon>
        <taxon>Magnoliopsida</taxon>
        <taxon>eudicotyledons</taxon>
        <taxon>Gunneridae</taxon>
        <taxon>Pentapetalae</taxon>
        <taxon>rosids</taxon>
        <taxon>malvids</taxon>
        <taxon>Sapindales</taxon>
        <taxon>Sapindaceae</taxon>
        <taxon>Hippocastanoideae</taxon>
        <taxon>Acereae</taxon>
        <taxon>Dipteronia</taxon>
    </lineage>
</organism>
<keyword evidence="3" id="KW-0732">Signal</keyword>
<dbReference type="GO" id="GO:0004672">
    <property type="term" value="F:protein kinase activity"/>
    <property type="evidence" value="ECO:0007669"/>
    <property type="project" value="InterPro"/>
</dbReference>
<evidence type="ECO:0000259" key="6">
    <source>
        <dbReference type="PROSITE" id="PS50011"/>
    </source>
</evidence>
<evidence type="ECO:0000256" key="5">
    <source>
        <dbReference type="ARBA" id="ARBA00023136"/>
    </source>
</evidence>
<evidence type="ECO:0000256" key="4">
    <source>
        <dbReference type="ARBA" id="ARBA00022989"/>
    </source>
</evidence>
<evidence type="ECO:0000256" key="2">
    <source>
        <dbReference type="ARBA" id="ARBA00022692"/>
    </source>
</evidence>
<dbReference type="InterPro" id="IPR011009">
    <property type="entry name" value="Kinase-like_dom_sf"/>
</dbReference>
<dbReference type="PANTHER" id="PTHR47974:SF3">
    <property type="entry name" value="RECEPTOR-LIKE SERINE_THREONINE-PROTEIN KINASE"/>
    <property type="match status" value="1"/>
</dbReference>
<proteinExistence type="predicted"/>
<accession>A0AAE0AXV6</accession>
<dbReference type="EMBL" id="JANJYJ010000002">
    <property type="protein sequence ID" value="KAK3226286.1"/>
    <property type="molecule type" value="Genomic_DNA"/>
</dbReference>
<dbReference type="Proteomes" id="UP001281410">
    <property type="component" value="Unassembled WGS sequence"/>
</dbReference>
<comment type="caution">
    <text evidence="7">The sequence shown here is derived from an EMBL/GenBank/DDBJ whole genome shotgun (WGS) entry which is preliminary data.</text>
</comment>
<evidence type="ECO:0000313" key="7">
    <source>
        <dbReference type="EMBL" id="KAK3226286.1"/>
    </source>
</evidence>
<keyword evidence="8" id="KW-1185">Reference proteome</keyword>
<gene>
    <name evidence="7" type="ORF">Dsin_006148</name>
</gene>
<comment type="subcellular location">
    <subcellularLocation>
        <location evidence="1">Membrane</location>
        <topology evidence="1">Single-pass membrane protein</topology>
    </subcellularLocation>
</comment>
<keyword evidence="5" id="KW-0472">Membrane</keyword>